<dbReference type="Gene3D" id="3.40.33.10">
    <property type="entry name" value="CAP"/>
    <property type="match status" value="1"/>
</dbReference>
<evidence type="ECO:0000256" key="2">
    <source>
        <dbReference type="ARBA" id="ARBA00009923"/>
    </source>
</evidence>
<dbReference type="InterPro" id="IPR014044">
    <property type="entry name" value="CAP_dom"/>
</dbReference>
<evidence type="ECO:0000256" key="3">
    <source>
        <dbReference type="ARBA" id="ARBA00022525"/>
    </source>
</evidence>
<proteinExistence type="inferred from homology"/>
<dbReference type="FunFam" id="3.40.33.10:FF:000012">
    <property type="entry name" value="Secreted protein PRY1"/>
    <property type="match status" value="1"/>
</dbReference>
<dbReference type="Pfam" id="PF00188">
    <property type="entry name" value="CAP"/>
    <property type="match status" value="1"/>
</dbReference>
<name>A0A1E4SEG1_9ASCO</name>
<dbReference type="AlphaFoldDB" id="A0A1E4SEG1"/>
<dbReference type="InterPro" id="IPR018244">
    <property type="entry name" value="Allrgn_V5/Tpx1_CS"/>
</dbReference>
<feature type="non-terminal residue" evidence="6">
    <location>
        <position position="1"/>
    </location>
</feature>
<evidence type="ECO:0000313" key="7">
    <source>
        <dbReference type="Proteomes" id="UP000094285"/>
    </source>
</evidence>
<dbReference type="InterPro" id="IPR035940">
    <property type="entry name" value="CAP_sf"/>
</dbReference>
<reference evidence="7" key="1">
    <citation type="submission" date="2016-05" db="EMBL/GenBank/DDBJ databases">
        <title>Comparative genomics of biotechnologically important yeasts.</title>
        <authorList>
            <consortium name="DOE Joint Genome Institute"/>
            <person name="Riley R."/>
            <person name="Haridas S."/>
            <person name="Wolfe K.H."/>
            <person name="Lopes M.R."/>
            <person name="Hittinger C.T."/>
            <person name="Goker M."/>
            <person name="Salamov A."/>
            <person name="Wisecaver J."/>
            <person name="Long T.M."/>
            <person name="Aerts A.L."/>
            <person name="Barry K."/>
            <person name="Choi C."/>
            <person name="Clum A."/>
            <person name="Coughlan A.Y."/>
            <person name="Deshpande S."/>
            <person name="Douglass A.P."/>
            <person name="Hanson S.J."/>
            <person name="Klenk H.-P."/>
            <person name="Labutti K."/>
            <person name="Lapidus A."/>
            <person name="Lindquist E."/>
            <person name="Lipzen A."/>
            <person name="Meier-Kolthoff J.P."/>
            <person name="Ohm R.A."/>
            <person name="Otillar R.P."/>
            <person name="Pangilinan J."/>
            <person name="Peng Y."/>
            <person name="Rokas A."/>
            <person name="Rosa C.A."/>
            <person name="Scheuner C."/>
            <person name="Sibirny A.A."/>
            <person name="Slot J.C."/>
            <person name="Stielow J.B."/>
            <person name="Sun H."/>
            <person name="Kurtzman C.P."/>
            <person name="Blackwell M."/>
            <person name="Grigoriev I.V."/>
            <person name="Jeffries T.W."/>
        </authorList>
    </citation>
    <scope>NUCLEOTIDE SEQUENCE [LARGE SCALE GENOMIC DNA]</scope>
    <source>
        <strain evidence="7">NRRL Y-17324</strain>
    </source>
</reference>
<evidence type="ECO:0000313" key="6">
    <source>
        <dbReference type="EMBL" id="ODV77878.1"/>
    </source>
</evidence>
<dbReference type="SMART" id="SM00198">
    <property type="entry name" value="SCP"/>
    <property type="match status" value="1"/>
</dbReference>
<keyword evidence="3" id="KW-0964">Secreted</keyword>
<evidence type="ECO:0000259" key="5">
    <source>
        <dbReference type="SMART" id="SM00198"/>
    </source>
</evidence>
<dbReference type="GO" id="GO:0005576">
    <property type="term" value="C:extracellular region"/>
    <property type="evidence" value="ECO:0007669"/>
    <property type="project" value="UniProtKB-SubCell"/>
</dbReference>
<organism evidence="6 7">
    <name type="scientific">Suhomyces tanzawaensis NRRL Y-17324</name>
    <dbReference type="NCBI Taxonomy" id="984487"/>
    <lineage>
        <taxon>Eukaryota</taxon>
        <taxon>Fungi</taxon>
        <taxon>Dikarya</taxon>
        <taxon>Ascomycota</taxon>
        <taxon>Saccharomycotina</taxon>
        <taxon>Pichiomycetes</taxon>
        <taxon>Debaryomycetaceae</taxon>
        <taxon>Suhomyces</taxon>
    </lineage>
</organism>
<dbReference type="CDD" id="cd05384">
    <property type="entry name" value="CAP_PRY1-like"/>
    <property type="match status" value="1"/>
</dbReference>
<dbReference type="PROSITE" id="PS01009">
    <property type="entry name" value="CRISP_1"/>
    <property type="match status" value="1"/>
</dbReference>
<dbReference type="Proteomes" id="UP000094285">
    <property type="component" value="Unassembled WGS sequence"/>
</dbReference>
<evidence type="ECO:0000256" key="4">
    <source>
        <dbReference type="ARBA" id="ARBA00022729"/>
    </source>
</evidence>
<dbReference type="InterPro" id="IPR002413">
    <property type="entry name" value="V5_allergen-like"/>
</dbReference>
<dbReference type="SUPFAM" id="SSF55797">
    <property type="entry name" value="PR-1-like"/>
    <property type="match status" value="1"/>
</dbReference>
<keyword evidence="7" id="KW-1185">Reference proteome</keyword>
<dbReference type="InterPro" id="IPR001283">
    <property type="entry name" value="CRISP-related"/>
</dbReference>
<dbReference type="PRINTS" id="PR00837">
    <property type="entry name" value="V5TPXLIKE"/>
</dbReference>
<gene>
    <name evidence="6" type="ORF">CANTADRAFT_54535</name>
</gene>
<dbReference type="EMBL" id="KV453914">
    <property type="protein sequence ID" value="ODV77878.1"/>
    <property type="molecule type" value="Genomic_DNA"/>
</dbReference>
<accession>A0A1E4SEG1</accession>
<sequence length="174" mass="19077">ATSTRTTSAAPSSTGGASNIYNDGEFNNAILREHNIKRALHGVPSLAWDDSLATFAHDYAARAFSCDNVQLIHSNGPYGENLAAGYVGGADPVDAWYDEIKDYNYNNPVFAEETGHFTQVVWKGTTKVGCARVQCNNIWRQYTICEYSETRGNIVGTDPRTGKSFFSENVLPLI</sequence>
<comment type="similarity">
    <text evidence="2">Belongs to the CRISP family.</text>
</comment>
<comment type="subcellular location">
    <subcellularLocation>
        <location evidence="1">Secreted</location>
    </subcellularLocation>
</comment>
<dbReference type="OrthoDB" id="337038at2759"/>
<dbReference type="PANTHER" id="PTHR10334">
    <property type="entry name" value="CYSTEINE-RICH SECRETORY PROTEIN-RELATED"/>
    <property type="match status" value="1"/>
</dbReference>
<protein>
    <submittedName>
        <fullName evidence="6">PR-1-like protein</fullName>
    </submittedName>
</protein>
<dbReference type="GeneID" id="30984472"/>
<dbReference type="RefSeq" id="XP_020063000.1">
    <property type="nucleotide sequence ID" value="XM_020210336.1"/>
</dbReference>
<dbReference type="PRINTS" id="PR00838">
    <property type="entry name" value="V5ALLERGEN"/>
</dbReference>
<keyword evidence="4" id="KW-0732">Signal</keyword>
<dbReference type="GO" id="GO:0031982">
    <property type="term" value="C:vesicle"/>
    <property type="evidence" value="ECO:0007669"/>
    <property type="project" value="UniProtKB-ARBA"/>
</dbReference>
<feature type="domain" description="SCP" evidence="5">
    <location>
        <begin position="25"/>
        <end position="156"/>
    </location>
</feature>
<evidence type="ECO:0000256" key="1">
    <source>
        <dbReference type="ARBA" id="ARBA00004613"/>
    </source>
</evidence>